<dbReference type="RefSeq" id="WP_066336075.1">
    <property type="nucleotide sequence ID" value="NZ_CP017688.1"/>
</dbReference>
<comment type="caution">
    <text evidence="1">The sequence shown here is derived from an EMBL/GenBank/DDBJ whole genome shotgun (WGS) entry which is preliminary data.</text>
</comment>
<organism evidence="1 2">
    <name type="scientific">Flavobacterium crassostreae</name>
    <dbReference type="NCBI Taxonomy" id="1763534"/>
    <lineage>
        <taxon>Bacteria</taxon>
        <taxon>Pseudomonadati</taxon>
        <taxon>Bacteroidota</taxon>
        <taxon>Flavobacteriia</taxon>
        <taxon>Flavobacteriales</taxon>
        <taxon>Flavobacteriaceae</taxon>
        <taxon>Flavobacterium</taxon>
    </lineage>
</organism>
<gene>
    <name evidence="1" type="ORF">LPBF_10450</name>
</gene>
<dbReference type="Proteomes" id="UP000093510">
    <property type="component" value="Unassembled WGS sequence"/>
</dbReference>
<evidence type="ECO:0000313" key="1">
    <source>
        <dbReference type="EMBL" id="OCB74408.1"/>
    </source>
</evidence>
<proteinExistence type="predicted"/>
<dbReference type="AlphaFoldDB" id="A0A1B9DXK2"/>
<protein>
    <submittedName>
        <fullName evidence="1">Uncharacterized protein</fullName>
    </submittedName>
</protein>
<dbReference type="STRING" id="1763534.GCA_001831475_00209"/>
<name>A0A1B9DXK2_9FLAO</name>
<reference evidence="1 2" key="1">
    <citation type="submission" date="2016-03" db="EMBL/GenBank/DDBJ databases">
        <authorList>
            <person name="Ploux O."/>
        </authorList>
    </citation>
    <scope>NUCLEOTIDE SEQUENCE [LARGE SCALE GENOMIC DNA]</scope>
    <source>
        <strain evidence="1 2">LPB0076</strain>
    </source>
</reference>
<dbReference type="EMBL" id="LVEP01000038">
    <property type="protein sequence ID" value="OCB74408.1"/>
    <property type="molecule type" value="Genomic_DNA"/>
</dbReference>
<keyword evidence="2" id="KW-1185">Reference proteome</keyword>
<sequence>MVFNDSEPHEGIRAAAGGPNGKYLETIIVDSKLSGSTGWTPNQNVAKNMDGWSIKAIGNEALIKGSRIEDFDVKSSITKNGDFIKLYSESGILKTK</sequence>
<accession>A0A1B9DXK2</accession>
<evidence type="ECO:0000313" key="2">
    <source>
        <dbReference type="Proteomes" id="UP000093510"/>
    </source>
</evidence>